<sequence>MLKEDRKQEAHQLIEEIDSEEKLEVIVSFLKKANEDPHISQQIAEVKSSKRDNIVVDIGGSEVKLVTIREEEEEFDKLTKEDINKITKAKQEFKKGEYVTFDEVFGDV</sequence>
<evidence type="ECO:0000313" key="2">
    <source>
        <dbReference type="Proteomes" id="UP000198897"/>
    </source>
</evidence>
<dbReference type="AlphaFoldDB" id="A0A1I2K0F0"/>
<proteinExistence type="predicted"/>
<dbReference type="RefSeq" id="WP_089749774.1">
    <property type="nucleotide sequence ID" value="NZ_FOOG01000002.1"/>
</dbReference>
<keyword evidence="2" id="KW-1185">Reference proteome</keyword>
<name>A0A1I2K0F0_9BACI</name>
<accession>A0A1I2K0F0</accession>
<gene>
    <name evidence="1" type="ORF">SAMN05216353_102180</name>
</gene>
<protein>
    <submittedName>
        <fullName evidence="1">Uncharacterized protein</fullName>
    </submittedName>
</protein>
<reference evidence="2" key="1">
    <citation type="submission" date="2016-10" db="EMBL/GenBank/DDBJ databases">
        <authorList>
            <person name="Varghese N."/>
            <person name="Submissions S."/>
        </authorList>
    </citation>
    <scope>NUCLEOTIDE SEQUENCE [LARGE SCALE GENOMIC DNA]</scope>
    <source>
        <strain evidence="2">FP5</strain>
    </source>
</reference>
<organism evidence="1 2">
    <name type="scientific">Halobacillus alkaliphilus</name>
    <dbReference type="NCBI Taxonomy" id="396056"/>
    <lineage>
        <taxon>Bacteria</taxon>
        <taxon>Bacillati</taxon>
        <taxon>Bacillota</taxon>
        <taxon>Bacilli</taxon>
        <taxon>Bacillales</taxon>
        <taxon>Bacillaceae</taxon>
        <taxon>Halobacillus</taxon>
    </lineage>
</organism>
<evidence type="ECO:0000313" key="1">
    <source>
        <dbReference type="EMBL" id="SFF58446.1"/>
    </source>
</evidence>
<dbReference type="EMBL" id="FOOG01000002">
    <property type="protein sequence ID" value="SFF58446.1"/>
    <property type="molecule type" value="Genomic_DNA"/>
</dbReference>
<dbReference type="Proteomes" id="UP000198897">
    <property type="component" value="Unassembled WGS sequence"/>
</dbReference>